<organism evidence="5 6">
    <name type="scientific">Lysobacter capsici AZ78</name>
    <dbReference type="NCBI Taxonomy" id="1444315"/>
    <lineage>
        <taxon>Bacteria</taxon>
        <taxon>Pseudomonadati</taxon>
        <taxon>Pseudomonadota</taxon>
        <taxon>Gammaproteobacteria</taxon>
        <taxon>Lysobacterales</taxon>
        <taxon>Lysobacteraceae</taxon>
        <taxon>Lysobacter</taxon>
    </lineage>
</organism>
<dbReference type="PANTHER" id="PTHR24201:SF14">
    <property type="entry name" value="CYCLIN-DEPENDENT KINASE 4 INHIBITOR C-LIKE"/>
    <property type="match status" value="1"/>
</dbReference>
<dbReference type="SMART" id="SM00248">
    <property type="entry name" value="ANK"/>
    <property type="match status" value="2"/>
</dbReference>
<dbReference type="InterPro" id="IPR036770">
    <property type="entry name" value="Ankyrin_rpt-contain_sf"/>
</dbReference>
<dbReference type="PANTHER" id="PTHR24201">
    <property type="entry name" value="ANK_REP_REGION DOMAIN-CONTAINING PROTEIN"/>
    <property type="match status" value="1"/>
</dbReference>
<dbReference type="EMBL" id="JAJA02000001">
    <property type="protein sequence ID" value="KWS05190.1"/>
    <property type="molecule type" value="Genomic_DNA"/>
</dbReference>
<keyword evidence="6" id="KW-1185">Reference proteome</keyword>
<evidence type="ECO:0000313" key="6">
    <source>
        <dbReference type="Proteomes" id="UP000023435"/>
    </source>
</evidence>
<evidence type="ECO:0000313" key="5">
    <source>
        <dbReference type="EMBL" id="KWS05190.1"/>
    </source>
</evidence>
<dbReference type="Pfam" id="PF21831">
    <property type="entry name" value="DUF6891"/>
    <property type="match status" value="1"/>
</dbReference>
<dbReference type="AlphaFoldDB" id="A0A108U9T8"/>
<dbReference type="Gene3D" id="1.25.40.20">
    <property type="entry name" value="Ankyrin repeat-containing domain"/>
    <property type="match status" value="1"/>
</dbReference>
<dbReference type="InterPro" id="IPR002110">
    <property type="entry name" value="Ankyrin_rpt"/>
</dbReference>
<evidence type="ECO:0000256" key="2">
    <source>
        <dbReference type="ARBA" id="ARBA00023043"/>
    </source>
</evidence>
<dbReference type="SUPFAM" id="SSF48403">
    <property type="entry name" value="Ankyrin repeat"/>
    <property type="match status" value="1"/>
</dbReference>
<keyword evidence="2 3" id="KW-0040">ANK repeat</keyword>
<name>A0A108U9T8_9GAMM</name>
<gene>
    <name evidence="5" type="ORF">AZ78_2741</name>
</gene>
<feature type="repeat" description="ANK" evidence="3">
    <location>
        <begin position="105"/>
        <end position="138"/>
    </location>
</feature>
<accession>A0A108U9T8</accession>
<evidence type="ECO:0000256" key="3">
    <source>
        <dbReference type="PROSITE-ProRule" id="PRU00023"/>
    </source>
</evidence>
<dbReference type="InterPro" id="IPR054186">
    <property type="entry name" value="DUF6891"/>
</dbReference>
<reference evidence="5 6" key="1">
    <citation type="journal article" date="2014" name="Genome Announc.">
        <title>Draft Genome Sequence of Lysobacter capsici AZ78, a Bacterium Antagonistic to Plant-Pathogenic Oomycetes.</title>
        <authorList>
            <person name="Puopolo G."/>
            <person name="Sonego P."/>
            <person name="Engelen K."/>
            <person name="Pertot I."/>
        </authorList>
    </citation>
    <scope>NUCLEOTIDE SEQUENCE [LARGE SCALE GENOMIC DNA]</scope>
    <source>
        <strain evidence="5 6">AZ78</strain>
    </source>
</reference>
<dbReference type="Proteomes" id="UP000023435">
    <property type="component" value="Unassembled WGS sequence"/>
</dbReference>
<sequence>MLAEPIARRFNSMRIARRRTRKPSNHRQGRDMSTDKIFDAAREGDIETTRACLAAGADPAALNAYGFTPLQTAAMGSNTTPVERNLAVLRVLLDAGSPLEYAGKDGRTALYLAAEFAPTTDAVQLLIDAGARADISDGHGNHILVNAMMDEVVELLSRVTGKPIPEPPPPEPEPVKMTPAQWRAAKLRIDAVFATLGQAGVVALHDAGYTQADGFSDASEAFLDGGGEAAGLHGVCFYTRQDLNAAKRSSRLSLVFWGAPEGADADMLRVGELIVAAFRDAGFEVRWNQTASQRPELDLRT</sequence>
<dbReference type="PROSITE" id="PS50088">
    <property type="entry name" value="ANK_REPEAT"/>
    <property type="match status" value="1"/>
</dbReference>
<keyword evidence="1" id="KW-0677">Repeat</keyword>
<evidence type="ECO:0000256" key="1">
    <source>
        <dbReference type="ARBA" id="ARBA00022737"/>
    </source>
</evidence>
<protein>
    <recommendedName>
        <fullName evidence="4">DUF6891 domain-containing protein</fullName>
    </recommendedName>
</protein>
<proteinExistence type="predicted"/>
<dbReference type="InterPro" id="IPR050776">
    <property type="entry name" value="Ank_Repeat/CDKN_Inhibitor"/>
</dbReference>
<dbReference type="Pfam" id="PF12796">
    <property type="entry name" value="Ank_2"/>
    <property type="match status" value="1"/>
</dbReference>
<feature type="domain" description="DUF6891" evidence="4">
    <location>
        <begin position="188"/>
        <end position="296"/>
    </location>
</feature>
<comment type="caution">
    <text evidence="5">The sequence shown here is derived from an EMBL/GenBank/DDBJ whole genome shotgun (WGS) entry which is preliminary data.</text>
</comment>
<dbReference type="PROSITE" id="PS50297">
    <property type="entry name" value="ANK_REP_REGION"/>
    <property type="match status" value="1"/>
</dbReference>
<evidence type="ECO:0000259" key="4">
    <source>
        <dbReference type="Pfam" id="PF21831"/>
    </source>
</evidence>